<proteinExistence type="predicted"/>
<dbReference type="NCBIfam" id="TIGR01643">
    <property type="entry name" value="YD_repeat_2x"/>
    <property type="match status" value="3"/>
</dbReference>
<dbReference type="InterPro" id="IPR006530">
    <property type="entry name" value="YD"/>
</dbReference>
<sequence length="701" mass="73751">PVHAQDAQGVQQKKGYDGLGRLVSTVNDYNGTNPATANAQTVSQYDTSDNVAGISDPSGLTTVYDHNGLGDLTGIHSPDTGTTAFTVDAAGNRITKTDARGTVTTYVYDALNRVTSATYADPSLNVAYHYDEANTVTGCATSSPVGRLTRVVENGVTTTYCYDPRGNVTDKRQTQGAVTDVLHYTYTPADRLQSDTRPDGTVVSYARNTLGQITGVSLTPAGGAQQTVASNLTWLPFGPLQAYTLGNGQTVTRTFDANYRVTDIVSPALELHFSLDAMGNITGVSESGGSTAKYLYDPLYRLMAVQDATGNPMEAYTYNLTGDRLSKAAPGTATGTYGYQAGTHWLTSIGTASRTYDANGNTTGNAAAGQAWGYGYNGRNRMTVVQQNGATVGSYLYNASGERVLKSVGSASTRFVYDEGSQLLSELGGTNARDYVAVGGVPLAVADGASLGFITADGLGSPRVVTSAAGAVLWAWPYAANPFGEAEPVSATGYVLNLRFPGQYQDDEAGLKYNVNRTFDAATGRYIQSDPAGLAAGPSTYLYVTANPLGDADPSGLCPGDICSPSGSAPSPQEYEARGQAVHNATYAPNPYSPGSLGNAGGTLYNLATLYQFRRGGPLDAQVLYGGTHEYANYVYGVYLGAAGWDLPEILSSADAYGKGHSVYPSDTELSKEYPHIPQSNVENIIRGFNDQKTGNLCTIR</sequence>
<accession>A0ABT6BD63</accession>
<dbReference type="Pfam" id="PF05593">
    <property type="entry name" value="RHS_repeat"/>
    <property type="match status" value="2"/>
</dbReference>
<evidence type="ECO:0000313" key="4">
    <source>
        <dbReference type="Proteomes" id="UP001528850"/>
    </source>
</evidence>
<dbReference type="InterPro" id="IPR031325">
    <property type="entry name" value="RHS_repeat"/>
</dbReference>
<dbReference type="InterPro" id="IPR056823">
    <property type="entry name" value="TEN-like_YD-shell"/>
</dbReference>
<evidence type="ECO:0000259" key="2">
    <source>
        <dbReference type="Pfam" id="PF25023"/>
    </source>
</evidence>
<reference evidence="3 4" key="1">
    <citation type="journal article" date="2024" name="Curr. Microbiol.">
        <title>Luteibacter sahnii sp. nov., A Novel Yellow-Colored Xanthomonadin Pigment Producing Probiotic Bacterium from Healthy Rice Seed Microbiome.</title>
        <authorList>
            <person name="Jaiswal G."/>
            <person name="Rana R."/>
            <person name="Nayak P.K."/>
            <person name="Chouhan R."/>
            <person name="Gandhi S.G."/>
            <person name="Patel H.K."/>
            <person name="Patil P.B."/>
        </authorList>
    </citation>
    <scope>NUCLEOTIDE SEQUENCE [LARGE SCALE GENOMIC DNA]</scope>
    <source>
        <strain evidence="3 4">PPL201</strain>
    </source>
</reference>
<protein>
    <submittedName>
        <fullName evidence="3">RHS repeat-associated core domain-containing protein</fullName>
    </submittedName>
</protein>
<comment type="caution">
    <text evidence="3">The sequence shown here is derived from an EMBL/GenBank/DDBJ whole genome shotgun (WGS) entry which is preliminary data.</text>
</comment>
<keyword evidence="1" id="KW-0677">Repeat</keyword>
<evidence type="ECO:0000256" key="1">
    <source>
        <dbReference type="ARBA" id="ARBA00022737"/>
    </source>
</evidence>
<dbReference type="Pfam" id="PF25023">
    <property type="entry name" value="TEN_YD-shell"/>
    <property type="match status" value="1"/>
</dbReference>
<gene>
    <name evidence="3" type="ORF">P3W24_14050</name>
</gene>
<dbReference type="EMBL" id="JARJJS010000003">
    <property type="protein sequence ID" value="MDF4026093.1"/>
    <property type="molecule type" value="Genomic_DNA"/>
</dbReference>
<name>A0ABT6BD63_9GAMM</name>
<dbReference type="PRINTS" id="PR00394">
    <property type="entry name" value="RHSPROTEIN"/>
</dbReference>
<dbReference type="PANTHER" id="PTHR32305">
    <property type="match status" value="1"/>
</dbReference>
<dbReference type="Gene3D" id="2.180.10.10">
    <property type="entry name" value="RHS repeat-associated core"/>
    <property type="match status" value="2"/>
</dbReference>
<evidence type="ECO:0000313" key="3">
    <source>
        <dbReference type="EMBL" id="MDF4026093.1"/>
    </source>
</evidence>
<dbReference type="InterPro" id="IPR022385">
    <property type="entry name" value="Rhs_assc_core"/>
</dbReference>
<feature type="domain" description="Teneurin-like YD-shell" evidence="2">
    <location>
        <begin position="269"/>
        <end position="530"/>
    </location>
</feature>
<dbReference type="NCBIfam" id="TIGR03696">
    <property type="entry name" value="Rhs_assc_core"/>
    <property type="match status" value="1"/>
</dbReference>
<organism evidence="3 4">
    <name type="scientific">Luteibacter sahnii</name>
    <dbReference type="NCBI Taxonomy" id="3021977"/>
    <lineage>
        <taxon>Bacteria</taxon>
        <taxon>Pseudomonadati</taxon>
        <taxon>Pseudomonadota</taxon>
        <taxon>Gammaproteobacteria</taxon>
        <taxon>Lysobacterales</taxon>
        <taxon>Rhodanobacteraceae</taxon>
        <taxon>Luteibacter</taxon>
    </lineage>
</organism>
<keyword evidence="4" id="KW-1185">Reference proteome</keyword>
<dbReference type="InterPro" id="IPR050708">
    <property type="entry name" value="T6SS_VgrG/RHS"/>
</dbReference>
<dbReference type="Proteomes" id="UP001528850">
    <property type="component" value="Unassembled WGS sequence"/>
</dbReference>
<feature type="non-terminal residue" evidence="3">
    <location>
        <position position="1"/>
    </location>
</feature>
<dbReference type="PANTHER" id="PTHR32305:SF15">
    <property type="entry name" value="PROTEIN RHSA-RELATED"/>
    <property type="match status" value="1"/>
</dbReference>